<dbReference type="PANTHER" id="PTHR24113:SF15">
    <property type="entry name" value="NACHT DOMAIN-CONTAINING PROTEIN"/>
    <property type="match status" value="1"/>
</dbReference>
<feature type="region of interest" description="Disordered" evidence="1">
    <location>
        <begin position="301"/>
        <end position="353"/>
    </location>
</feature>
<evidence type="ECO:0000313" key="3">
    <source>
        <dbReference type="WBParaSite" id="Smp_135550.1"/>
    </source>
</evidence>
<dbReference type="InParanoid" id="A0A3Q0KMH6"/>
<sequence>MPPKKSAQNETVLARFMKELLKDYEQRANYYKTTVCNSIKLCFRKAIEEDHPVTRLLVDPQDRKTVEYWVDDKLSDAFGNADGDDKSKTIQKKNIKKKQLKEDKPLVKLLPLIETIRAKRYTTIQEIIIWDCYIENDDMVALTGLFNKGCYLITRIELIDCFLDTKCIRLLVANIAISKILRELSLDFNEIGEQGCRILCDGLIRNQYLTYLSLRFCGLTKQCGLWLGNIIAETAIRELILDGNSLEAEGTIALLSRISDAAEKEGFERTEEIRRKQLVAEETRSRGRAKVKDLNVLEAAHDDTADPALQSPSPTTPSSSKKTSAKSDKKKPSKGRKRGRKNKSKSLFPPSGPQIAVLKLADNEISHYGQEGNFNTVRCMQLIKSIISHSKDLQEVDLFANDIGDLAARQILEGILCRKDAKLPQIGVRLSHRINQDTFDMVRKLAPGPKKKKVRRKKRK</sequence>
<evidence type="ECO:0000313" key="2">
    <source>
        <dbReference type="Proteomes" id="UP000008854"/>
    </source>
</evidence>
<dbReference type="WBParaSite" id="Smp_135550.1">
    <property type="protein sequence ID" value="Smp_135550.1"/>
    <property type="gene ID" value="Smp_135550"/>
</dbReference>
<reference evidence="2" key="1">
    <citation type="journal article" date="2012" name="PLoS Negl. Trop. Dis.">
        <title>A systematically improved high quality genome and transcriptome of the human blood fluke Schistosoma mansoni.</title>
        <authorList>
            <person name="Protasio A.V."/>
            <person name="Tsai I.J."/>
            <person name="Babbage A."/>
            <person name="Nichol S."/>
            <person name="Hunt M."/>
            <person name="Aslett M.A."/>
            <person name="De Silva N."/>
            <person name="Velarde G.S."/>
            <person name="Anderson T.J."/>
            <person name="Clark R.C."/>
            <person name="Davidson C."/>
            <person name="Dillon G.P."/>
            <person name="Holroyd N.E."/>
            <person name="LoVerde P.T."/>
            <person name="Lloyd C."/>
            <person name="McQuillan J."/>
            <person name="Oliveira G."/>
            <person name="Otto T.D."/>
            <person name="Parker-Manuel S.J."/>
            <person name="Quail M.A."/>
            <person name="Wilson R.A."/>
            <person name="Zerlotini A."/>
            <person name="Dunne D.W."/>
            <person name="Berriman M."/>
        </authorList>
    </citation>
    <scope>NUCLEOTIDE SEQUENCE [LARGE SCALE GENOMIC DNA]</scope>
    <source>
        <strain evidence="2">Puerto Rican</strain>
    </source>
</reference>
<dbReference type="GO" id="GO:0048471">
    <property type="term" value="C:perinuclear region of cytoplasm"/>
    <property type="evidence" value="ECO:0007669"/>
    <property type="project" value="TreeGrafter"/>
</dbReference>
<dbReference type="GO" id="GO:0005096">
    <property type="term" value="F:GTPase activator activity"/>
    <property type="evidence" value="ECO:0007669"/>
    <property type="project" value="InterPro"/>
</dbReference>
<dbReference type="ExpressionAtlas" id="A0A3Q0KMH6">
    <property type="expression patterns" value="baseline"/>
</dbReference>
<dbReference type="Gene3D" id="3.80.10.10">
    <property type="entry name" value="Ribonuclease Inhibitor"/>
    <property type="match status" value="1"/>
</dbReference>
<proteinExistence type="predicted"/>
<name>A0A3Q0KMH6_SCHMA</name>
<dbReference type="GO" id="GO:0006913">
    <property type="term" value="P:nucleocytoplasmic transport"/>
    <property type="evidence" value="ECO:0007669"/>
    <property type="project" value="TreeGrafter"/>
</dbReference>
<dbReference type="SUPFAM" id="SSF52047">
    <property type="entry name" value="RNI-like"/>
    <property type="match status" value="1"/>
</dbReference>
<accession>A0A3Q0KMH6</accession>
<feature type="compositionally biased region" description="Low complexity" evidence="1">
    <location>
        <begin position="311"/>
        <end position="322"/>
    </location>
</feature>
<dbReference type="STRING" id="6183.A0A3Q0KMH6"/>
<dbReference type="GO" id="GO:0005634">
    <property type="term" value="C:nucleus"/>
    <property type="evidence" value="ECO:0007669"/>
    <property type="project" value="TreeGrafter"/>
</dbReference>
<organism evidence="2 3">
    <name type="scientific">Schistosoma mansoni</name>
    <name type="common">Blood fluke</name>
    <dbReference type="NCBI Taxonomy" id="6183"/>
    <lineage>
        <taxon>Eukaryota</taxon>
        <taxon>Metazoa</taxon>
        <taxon>Spiralia</taxon>
        <taxon>Lophotrochozoa</taxon>
        <taxon>Platyhelminthes</taxon>
        <taxon>Trematoda</taxon>
        <taxon>Digenea</taxon>
        <taxon>Strigeidida</taxon>
        <taxon>Schistosomatoidea</taxon>
        <taxon>Schistosomatidae</taxon>
        <taxon>Schistosoma</taxon>
    </lineage>
</organism>
<dbReference type="GO" id="GO:0005829">
    <property type="term" value="C:cytosol"/>
    <property type="evidence" value="ECO:0007669"/>
    <property type="project" value="TreeGrafter"/>
</dbReference>
<dbReference type="InterPro" id="IPR027038">
    <property type="entry name" value="RanGap"/>
</dbReference>
<evidence type="ECO:0000256" key="1">
    <source>
        <dbReference type="SAM" id="MobiDB-lite"/>
    </source>
</evidence>
<dbReference type="GO" id="GO:0031267">
    <property type="term" value="F:small GTPase binding"/>
    <property type="evidence" value="ECO:0007669"/>
    <property type="project" value="TreeGrafter"/>
</dbReference>
<reference evidence="3" key="2">
    <citation type="submission" date="2018-12" db="UniProtKB">
        <authorList>
            <consortium name="WormBaseParasite"/>
        </authorList>
    </citation>
    <scope>IDENTIFICATION</scope>
    <source>
        <strain evidence="3">Puerto Rican</strain>
    </source>
</reference>
<feature type="compositionally biased region" description="Basic residues" evidence="1">
    <location>
        <begin position="328"/>
        <end position="344"/>
    </location>
</feature>
<protein>
    <submittedName>
        <fullName evidence="3">Nalp (Nacht, leucine rich repeat and pyrin domain containing)-related</fullName>
    </submittedName>
</protein>
<keyword evidence="2" id="KW-1185">Reference proteome</keyword>
<dbReference type="Proteomes" id="UP000008854">
    <property type="component" value="Unassembled WGS sequence"/>
</dbReference>
<dbReference type="PANTHER" id="PTHR24113">
    <property type="entry name" value="RAN GTPASE-ACTIVATING PROTEIN 1"/>
    <property type="match status" value="1"/>
</dbReference>
<dbReference type="InterPro" id="IPR032675">
    <property type="entry name" value="LRR_dom_sf"/>
</dbReference>
<dbReference type="AlphaFoldDB" id="A0A3Q0KMH6"/>
<dbReference type="SMART" id="SM00368">
    <property type="entry name" value="LRR_RI"/>
    <property type="match status" value="3"/>
</dbReference>